<dbReference type="HOGENOM" id="CLU_1718490_0_0_9"/>
<reference evidence="2" key="2">
    <citation type="submission" date="2011-06" db="EMBL/GenBank/DDBJ databases">
        <title>The complete genome sequence of Alicyclobacillus acidocaldarius sp. Tc-4-1.</title>
        <authorList>
            <person name="Chen Y."/>
            <person name="He Y."/>
            <person name="Dong Z."/>
            <person name="Hu S."/>
        </authorList>
    </citation>
    <scope>NUCLEOTIDE SEQUENCE [LARGE SCALE GENOMIC DNA]</scope>
    <source>
        <strain evidence="2">Tc-4-1</strain>
    </source>
</reference>
<evidence type="ECO:0000313" key="1">
    <source>
        <dbReference type="EMBL" id="AEJ44693.1"/>
    </source>
</evidence>
<gene>
    <name evidence="1" type="ordered locus">TC41_2800</name>
</gene>
<name>F8IJI0_ALIAT</name>
<reference evidence="1 2" key="1">
    <citation type="journal article" date="2011" name="J. Bacteriol.">
        <title>Complete Genome Sequence of Alicyclobacillus acidocaldarius Strain Tc-4-1.</title>
        <authorList>
            <person name="Chen Y."/>
            <person name="He Y."/>
            <person name="Zhang B."/>
            <person name="Yang J."/>
            <person name="Li W."/>
            <person name="Dong Z."/>
            <person name="Hu S."/>
        </authorList>
    </citation>
    <scope>NUCLEOTIDE SEQUENCE [LARGE SCALE GENOMIC DNA]</scope>
    <source>
        <strain evidence="1 2">Tc-4-1</strain>
    </source>
</reference>
<dbReference type="KEGG" id="aad:TC41_2800"/>
<proteinExistence type="predicted"/>
<accession>F8IJI0</accession>
<dbReference type="EMBL" id="CP002902">
    <property type="protein sequence ID" value="AEJ44693.1"/>
    <property type="molecule type" value="Genomic_DNA"/>
</dbReference>
<protein>
    <submittedName>
        <fullName evidence="1">Uncharacterized protein</fullName>
    </submittedName>
</protein>
<dbReference type="eggNOG" id="ENOG502ZACA">
    <property type="taxonomic scope" value="Bacteria"/>
</dbReference>
<evidence type="ECO:0000313" key="2">
    <source>
        <dbReference type="Proteomes" id="UP000000292"/>
    </source>
</evidence>
<organism evidence="1 2">
    <name type="scientific">Alicyclobacillus acidocaldarius (strain Tc-4-1)</name>
    <name type="common">Bacillus acidocaldarius</name>
    <dbReference type="NCBI Taxonomy" id="1048834"/>
    <lineage>
        <taxon>Bacteria</taxon>
        <taxon>Bacillati</taxon>
        <taxon>Bacillota</taxon>
        <taxon>Bacilli</taxon>
        <taxon>Bacillales</taxon>
        <taxon>Alicyclobacillaceae</taxon>
        <taxon>Alicyclobacillus</taxon>
    </lineage>
</organism>
<sequence length="152" mass="17122">MLTKMEKQSEGAKKQRISKLKSYMEKNWQGIVGDDDVVSLGAIEGQVFHHVARRMKRHGARWSKPGADALVRLIATRANHEPLRANTPSRSEMQAEVPVKTKPVNEAEIARRVEEAATWLEKHMPALVGPHADRPWVKYVLRELARVSATVA</sequence>
<dbReference type="PATRIC" id="fig|1048834.4.peg.2658"/>
<dbReference type="Proteomes" id="UP000000292">
    <property type="component" value="Chromosome"/>
</dbReference>
<dbReference type="STRING" id="1048834.TC41_2800"/>
<dbReference type="AlphaFoldDB" id="F8IJI0"/>